<evidence type="ECO:0008006" key="3">
    <source>
        <dbReference type="Google" id="ProtNLM"/>
    </source>
</evidence>
<evidence type="ECO:0000313" key="2">
    <source>
        <dbReference type="EMBL" id="KKN69829.1"/>
    </source>
</evidence>
<feature type="region of interest" description="Disordered" evidence="1">
    <location>
        <begin position="131"/>
        <end position="153"/>
    </location>
</feature>
<proteinExistence type="predicted"/>
<dbReference type="EMBL" id="LAZR01000417">
    <property type="protein sequence ID" value="KKN69829.1"/>
    <property type="molecule type" value="Genomic_DNA"/>
</dbReference>
<organism evidence="2">
    <name type="scientific">marine sediment metagenome</name>
    <dbReference type="NCBI Taxonomy" id="412755"/>
    <lineage>
        <taxon>unclassified sequences</taxon>
        <taxon>metagenomes</taxon>
        <taxon>ecological metagenomes</taxon>
    </lineage>
</organism>
<evidence type="ECO:0000256" key="1">
    <source>
        <dbReference type="SAM" id="MobiDB-lite"/>
    </source>
</evidence>
<sequence>MSVGKLAAALANIAGECGVILKTGDNTHQRYTYASDSDLKKQLQPLFAKYGITIVPRGIDATWDEAKQKNATAARCRMQVTYTIAHESGEMMQAVAFGEGINNGDKAAYVAQTGAYKYLVRTIFAVPTTDDAEQASPAVVPQHAPAGEGHDQDFSADQGSFFAALNDVGCDYEDVKAFAQANDQPKPSSAGNKGRRQLVEYLRSEKGKADFLGFLESAR</sequence>
<reference evidence="2" key="1">
    <citation type="journal article" date="2015" name="Nature">
        <title>Complex archaea that bridge the gap between prokaryotes and eukaryotes.</title>
        <authorList>
            <person name="Spang A."/>
            <person name="Saw J.H."/>
            <person name="Jorgensen S.L."/>
            <person name="Zaremba-Niedzwiedzka K."/>
            <person name="Martijn J."/>
            <person name="Lind A.E."/>
            <person name="van Eijk R."/>
            <person name="Schleper C."/>
            <person name="Guy L."/>
            <person name="Ettema T.J."/>
        </authorList>
    </citation>
    <scope>NUCLEOTIDE SEQUENCE</scope>
</reference>
<dbReference type="Pfam" id="PF04404">
    <property type="entry name" value="ERF"/>
    <property type="match status" value="1"/>
</dbReference>
<gene>
    <name evidence="2" type="ORF">LCGC14_0436530</name>
</gene>
<dbReference type="AlphaFoldDB" id="A0A0F9SSQ5"/>
<comment type="caution">
    <text evidence="2">The sequence shown here is derived from an EMBL/GenBank/DDBJ whole genome shotgun (WGS) entry which is preliminary data.</text>
</comment>
<dbReference type="InterPro" id="IPR007499">
    <property type="entry name" value="ERF_bacteria_virus"/>
</dbReference>
<accession>A0A0F9SSQ5</accession>
<name>A0A0F9SSQ5_9ZZZZ</name>
<protein>
    <recommendedName>
        <fullName evidence="3">Single-stranded DNA-binding protein</fullName>
    </recommendedName>
</protein>